<accession>A0ABR1LA54</accession>
<dbReference type="EMBL" id="JBBPEH010000011">
    <property type="protein sequence ID" value="KAK7532121.1"/>
    <property type="molecule type" value="Genomic_DNA"/>
</dbReference>
<dbReference type="Proteomes" id="UP001360953">
    <property type="component" value="Unassembled WGS sequence"/>
</dbReference>
<feature type="signal peptide" evidence="1">
    <location>
        <begin position="1"/>
        <end position="21"/>
    </location>
</feature>
<name>A0ABR1LA54_9PEZI</name>
<evidence type="ECO:0008006" key="4">
    <source>
        <dbReference type="Google" id="ProtNLM"/>
    </source>
</evidence>
<evidence type="ECO:0000313" key="3">
    <source>
        <dbReference type="Proteomes" id="UP001360953"/>
    </source>
</evidence>
<sequence length="151" mass="16736">MGWVAPAIWLGLTLFAHHCSSWYNGVPLIMELKMMGRRKTQPCDAGKSSRPPPLSRASLSLIRLGCLRLTPVQRHGAYARTLRPATFHVRNHTTCLTVGAVGSIHLLFLSLDLRPLVDGPSLSLLEHHPEARPVTPRLPQLLASLVVLIWM</sequence>
<dbReference type="RefSeq" id="XP_066651789.1">
    <property type="nucleotide sequence ID" value="XM_066804258.1"/>
</dbReference>
<protein>
    <recommendedName>
        <fullName evidence="4">Secreted protein</fullName>
    </recommendedName>
</protein>
<organism evidence="2 3">
    <name type="scientific">Phyllosticta citribraziliensis</name>
    <dbReference type="NCBI Taxonomy" id="989973"/>
    <lineage>
        <taxon>Eukaryota</taxon>
        <taxon>Fungi</taxon>
        <taxon>Dikarya</taxon>
        <taxon>Ascomycota</taxon>
        <taxon>Pezizomycotina</taxon>
        <taxon>Dothideomycetes</taxon>
        <taxon>Dothideomycetes incertae sedis</taxon>
        <taxon>Botryosphaeriales</taxon>
        <taxon>Phyllostictaceae</taxon>
        <taxon>Phyllosticta</taxon>
    </lineage>
</organism>
<proteinExistence type="predicted"/>
<comment type="caution">
    <text evidence="2">The sequence shown here is derived from an EMBL/GenBank/DDBJ whole genome shotgun (WGS) entry which is preliminary data.</text>
</comment>
<keyword evidence="3" id="KW-1185">Reference proteome</keyword>
<feature type="chain" id="PRO_5045478043" description="Secreted protein" evidence="1">
    <location>
        <begin position="22"/>
        <end position="151"/>
    </location>
</feature>
<evidence type="ECO:0000256" key="1">
    <source>
        <dbReference type="SAM" id="SignalP"/>
    </source>
</evidence>
<reference evidence="2 3" key="1">
    <citation type="submission" date="2024-04" db="EMBL/GenBank/DDBJ databases">
        <title>Phyllosticta paracitricarpa is synonymous to the EU quarantine fungus P. citricarpa based on phylogenomic analyses.</title>
        <authorList>
            <consortium name="Lawrence Berkeley National Laboratory"/>
            <person name="Van ingen-buijs V.A."/>
            <person name="Van westerhoven A.C."/>
            <person name="Haridas S."/>
            <person name="Skiadas P."/>
            <person name="Martin F."/>
            <person name="Groenewald J.Z."/>
            <person name="Crous P.W."/>
            <person name="Seidl M.F."/>
        </authorList>
    </citation>
    <scope>NUCLEOTIDE SEQUENCE [LARGE SCALE GENOMIC DNA]</scope>
    <source>
        <strain evidence="2 3">CPC 17464</strain>
    </source>
</reference>
<gene>
    <name evidence="2" type="ORF">J3D65DRAFT_94156</name>
</gene>
<dbReference type="GeneID" id="92037164"/>
<keyword evidence="1" id="KW-0732">Signal</keyword>
<evidence type="ECO:0000313" key="2">
    <source>
        <dbReference type="EMBL" id="KAK7532121.1"/>
    </source>
</evidence>